<keyword evidence="10" id="KW-1185">Reference proteome</keyword>
<feature type="transmembrane region" description="Helical" evidence="7">
    <location>
        <begin position="52"/>
        <end position="69"/>
    </location>
</feature>
<evidence type="ECO:0000256" key="1">
    <source>
        <dbReference type="ARBA" id="ARBA00004429"/>
    </source>
</evidence>
<dbReference type="GO" id="GO:0022857">
    <property type="term" value="F:transmembrane transporter activity"/>
    <property type="evidence" value="ECO:0007669"/>
    <property type="project" value="TreeGrafter"/>
</dbReference>
<comment type="subcellular location">
    <subcellularLocation>
        <location evidence="1">Cell inner membrane</location>
        <topology evidence="1">Multi-pass membrane protein</topology>
    </subcellularLocation>
</comment>
<feature type="domain" description="TRAP C4-dicarboxylate transport system permease DctM subunit" evidence="8">
    <location>
        <begin position="7"/>
        <end position="412"/>
    </location>
</feature>
<evidence type="ECO:0000259" key="8">
    <source>
        <dbReference type="Pfam" id="PF06808"/>
    </source>
</evidence>
<keyword evidence="2" id="KW-1003">Cell membrane</keyword>
<dbReference type="NCBIfam" id="TIGR00786">
    <property type="entry name" value="dctM"/>
    <property type="match status" value="1"/>
</dbReference>
<feature type="transmembrane region" description="Helical" evidence="7">
    <location>
        <begin position="389"/>
        <end position="410"/>
    </location>
</feature>
<feature type="transmembrane region" description="Helical" evidence="7">
    <location>
        <begin position="7"/>
        <end position="32"/>
    </location>
</feature>
<evidence type="ECO:0000256" key="2">
    <source>
        <dbReference type="ARBA" id="ARBA00022475"/>
    </source>
</evidence>
<keyword evidence="3" id="KW-0997">Cell inner membrane</keyword>
<dbReference type="PANTHER" id="PTHR33362">
    <property type="entry name" value="SIALIC ACID TRAP TRANSPORTER PERMEASE PROTEIN SIAT-RELATED"/>
    <property type="match status" value="1"/>
</dbReference>
<feature type="transmembrane region" description="Helical" evidence="7">
    <location>
        <begin position="352"/>
        <end position="377"/>
    </location>
</feature>
<evidence type="ECO:0000313" key="9">
    <source>
        <dbReference type="EMBL" id="ETW97035.1"/>
    </source>
</evidence>
<dbReference type="InterPro" id="IPR010656">
    <property type="entry name" value="DctM"/>
</dbReference>
<evidence type="ECO:0000256" key="6">
    <source>
        <dbReference type="ARBA" id="ARBA00023136"/>
    </source>
</evidence>
<dbReference type="Pfam" id="PF06808">
    <property type="entry name" value="DctM"/>
    <property type="match status" value="1"/>
</dbReference>
<evidence type="ECO:0000256" key="3">
    <source>
        <dbReference type="ARBA" id="ARBA00022519"/>
    </source>
</evidence>
<feature type="transmembrane region" description="Helical" evidence="7">
    <location>
        <begin position="311"/>
        <end position="340"/>
    </location>
</feature>
<feature type="transmembrane region" description="Helical" evidence="7">
    <location>
        <begin position="136"/>
        <end position="160"/>
    </location>
</feature>
<keyword evidence="5 7" id="KW-1133">Transmembrane helix</keyword>
<evidence type="ECO:0000256" key="7">
    <source>
        <dbReference type="SAM" id="Phobius"/>
    </source>
</evidence>
<gene>
    <name evidence="9" type="ORF">ETSY1_24220</name>
</gene>
<dbReference type="HOGENOM" id="CLU_019824_4_1_7"/>
<feature type="transmembrane region" description="Helical" evidence="7">
    <location>
        <begin position="108"/>
        <end position="124"/>
    </location>
</feature>
<dbReference type="PATRIC" id="fig|1429438.4.peg.4645"/>
<comment type="caution">
    <text evidence="9">The sequence shown here is derived from an EMBL/GenBank/DDBJ whole genome shotgun (WGS) entry which is preliminary data.</text>
</comment>
<dbReference type="AlphaFoldDB" id="W4LH42"/>
<dbReference type="Proteomes" id="UP000019141">
    <property type="component" value="Unassembled WGS sequence"/>
</dbReference>
<keyword evidence="6 7" id="KW-0472">Membrane</keyword>
<evidence type="ECO:0000256" key="4">
    <source>
        <dbReference type="ARBA" id="ARBA00022692"/>
    </source>
</evidence>
<proteinExistence type="predicted"/>
<protein>
    <submittedName>
        <fullName evidence="9">C4-dicarboxylate ABC transporter</fullName>
    </submittedName>
</protein>
<accession>W4LH42</accession>
<organism evidence="9 10">
    <name type="scientific">Entotheonella factor</name>
    <dbReference type="NCBI Taxonomy" id="1429438"/>
    <lineage>
        <taxon>Bacteria</taxon>
        <taxon>Pseudomonadati</taxon>
        <taxon>Nitrospinota/Tectimicrobiota group</taxon>
        <taxon>Candidatus Tectimicrobiota</taxon>
        <taxon>Candidatus Entotheonellia</taxon>
        <taxon>Candidatus Entotheonellales</taxon>
        <taxon>Candidatus Entotheonellaceae</taxon>
        <taxon>Candidatus Entotheonella</taxon>
    </lineage>
</organism>
<evidence type="ECO:0000313" key="10">
    <source>
        <dbReference type="Proteomes" id="UP000019141"/>
    </source>
</evidence>
<feature type="transmembrane region" description="Helical" evidence="7">
    <location>
        <begin position="81"/>
        <end position="102"/>
    </location>
</feature>
<feature type="transmembrane region" description="Helical" evidence="7">
    <location>
        <begin position="271"/>
        <end position="290"/>
    </location>
</feature>
<feature type="transmembrane region" description="Helical" evidence="7">
    <location>
        <begin position="220"/>
        <end position="251"/>
    </location>
</feature>
<reference evidence="9 10" key="1">
    <citation type="journal article" date="2014" name="Nature">
        <title>An environmental bacterial taxon with a large and distinct metabolic repertoire.</title>
        <authorList>
            <person name="Wilson M.C."/>
            <person name="Mori T."/>
            <person name="Ruckert C."/>
            <person name="Uria A.R."/>
            <person name="Helf M.J."/>
            <person name="Takada K."/>
            <person name="Gernert C."/>
            <person name="Steffens U.A."/>
            <person name="Heycke N."/>
            <person name="Schmitt S."/>
            <person name="Rinke C."/>
            <person name="Helfrich E.J."/>
            <person name="Brachmann A.O."/>
            <person name="Gurgui C."/>
            <person name="Wakimoto T."/>
            <person name="Kracht M."/>
            <person name="Crusemann M."/>
            <person name="Hentschel U."/>
            <person name="Abe I."/>
            <person name="Matsunaga S."/>
            <person name="Kalinowski J."/>
            <person name="Takeyama H."/>
            <person name="Piel J."/>
        </authorList>
    </citation>
    <scope>NUCLEOTIDE SEQUENCE [LARGE SCALE GENOMIC DNA]</scope>
    <source>
        <strain evidence="10">TSY1</strain>
    </source>
</reference>
<dbReference type="PIRSF" id="PIRSF006066">
    <property type="entry name" value="HI0050"/>
    <property type="match status" value="1"/>
</dbReference>
<dbReference type="GO" id="GO:0005886">
    <property type="term" value="C:plasma membrane"/>
    <property type="evidence" value="ECO:0007669"/>
    <property type="project" value="UniProtKB-SubCell"/>
</dbReference>
<name>W4LH42_ENTF1</name>
<sequence>MIVIGGLLLLAALVGTPLFVILGGAAWLLFWLAEIDTAAVVIELYRLAQTPTLLSIPLFTFSGYVLAAGQAPQRLVRCAQALVGWLPGGLALVTLLACAFFTAFTGASGVTIVALGGLLLPLLLQERYPEPFSLGLLTTCGSLGLLFPPSLPVILYGLVAQVPIELIFLAGLLPGGLLIVLLSLFSVHRARRAEVPVHTYSWREMVRAVWAAKWELSIPVWVLGGIYGGLVTVSEAALLTAVYTLLVASFVHREVHLWRDLPDLITQSMTLIGAIFIVLGTALGLTSYLIDAQVPQQLLRIMEQYIQHRVVFLLVLNAFLLLVGCLMDVFSAIIVVVPLIAPLAAQYDVHPLHLSIIFLTNLEIGYSTPPVGLNLFLSSLRFERPITQLYRASWPFLLVLVVALLLITYIPDLSLALLKWFGYAELLTLQR</sequence>
<evidence type="ECO:0000256" key="5">
    <source>
        <dbReference type="ARBA" id="ARBA00022989"/>
    </source>
</evidence>
<dbReference type="InterPro" id="IPR004681">
    <property type="entry name" value="TRAP_DctM"/>
</dbReference>
<feature type="transmembrane region" description="Helical" evidence="7">
    <location>
        <begin position="166"/>
        <end position="185"/>
    </location>
</feature>
<dbReference type="EMBL" id="AZHW01000714">
    <property type="protein sequence ID" value="ETW97035.1"/>
    <property type="molecule type" value="Genomic_DNA"/>
</dbReference>
<keyword evidence="4 7" id="KW-0812">Transmembrane</keyword>
<dbReference type="PANTHER" id="PTHR33362:SF5">
    <property type="entry name" value="C4-DICARBOXYLATE TRAP TRANSPORTER LARGE PERMEASE PROTEIN DCTM"/>
    <property type="match status" value="1"/>
</dbReference>